<dbReference type="Pfam" id="PF11350">
    <property type="entry name" value="DUF3152"/>
    <property type="match status" value="1"/>
</dbReference>
<gene>
    <name evidence="3" type="ORF">ACFO8L_01755</name>
</gene>
<feature type="region of interest" description="Disordered" evidence="1">
    <location>
        <begin position="60"/>
        <end position="152"/>
    </location>
</feature>
<accession>A0ABV9E5L4</accession>
<evidence type="ECO:0000313" key="4">
    <source>
        <dbReference type="Proteomes" id="UP001595891"/>
    </source>
</evidence>
<reference evidence="4" key="1">
    <citation type="journal article" date="2019" name="Int. J. Syst. Evol. Microbiol.">
        <title>The Global Catalogue of Microorganisms (GCM) 10K type strain sequencing project: providing services to taxonomists for standard genome sequencing and annotation.</title>
        <authorList>
            <consortium name="The Broad Institute Genomics Platform"/>
            <consortium name="The Broad Institute Genome Sequencing Center for Infectious Disease"/>
            <person name="Wu L."/>
            <person name="Ma J."/>
        </authorList>
    </citation>
    <scope>NUCLEOTIDE SEQUENCE [LARGE SCALE GENOMIC DNA]</scope>
    <source>
        <strain evidence="4">CCUG 49560</strain>
    </source>
</reference>
<keyword evidence="4" id="KW-1185">Reference proteome</keyword>
<feature type="compositionally biased region" description="Pro residues" evidence="1">
    <location>
        <begin position="94"/>
        <end position="104"/>
    </location>
</feature>
<name>A0ABV9E5L4_9ACTN</name>
<comment type="caution">
    <text evidence="3">The sequence shown here is derived from an EMBL/GenBank/DDBJ whole genome shotgun (WGS) entry which is preliminary data.</text>
</comment>
<dbReference type="InterPro" id="IPR022603">
    <property type="entry name" value="DUF3152"/>
</dbReference>
<evidence type="ECO:0000313" key="3">
    <source>
        <dbReference type="EMBL" id="MFC4584781.1"/>
    </source>
</evidence>
<evidence type="ECO:0000259" key="2">
    <source>
        <dbReference type="Pfam" id="PF11350"/>
    </source>
</evidence>
<dbReference type="RefSeq" id="WP_262842794.1">
    <property type="nucleotide sequence ID" value="NZ_JANZYP010000013.1"/>
</dbReference>
<dbReference type="EMBL" id="JBHSFN010000001">
    <property type="protein sequence ID" value="MFC4584781.1"/>
    <property type="molecule type" value="Genomic_DNA"/>
</dbReference>
<evidence type="ECO:0000256" key="1">
    <source>
        <dbReference type="SAM" id="MobiDB-lite"/>
    </source>
</evidence>
<feature type="compositionally biased region" description="Low complexity" evidence="1">
    <location>
        <begin position="70"/>
        <end position="93"/>
    </location>
</feature>
<sequence length="323" mass="33936">MYSNLTPHGDGPRKPTAFLLACAAGTGILAGGSALVVDGEKAIPAHGTVLASPVTALGTSPRATGPAPGPVATVTSAPTSAPTSTDTDTDTTPGPSPVAVPPSGGPARVPLRAEPDAGASKPPPDPDGRRPPKMKVPRAGKGRYSVVPGVARPPKGGHGKVVRYLVEVEKGLPFDGREFAATVQRTLNDPRGWGANGRMRFKRVAHGPVRFRVALSSPAMTNARCLPMQTFGELSCWNGRQAVLNAKRWNLGIPGYRGDLVSYREYMINHEVGHALGHGHESCPGAGRPAPVMTQQTKSLQHCRPNAWPFAHRTARRDKPDTP</sequence>
<dbReference type="SUPFAM" id="SSF55486">
    <property type="entry name" value="Metalloproteases ('zincins'), catalytic domain"/>
    <property type="match status" value="1"/>
</dbReference>
<protein>
    <submittedName>
        <fullName evidence="3">DUF3152 domain-containing protein</fullName>
    </submittedName>
</protein>
<feature type="compositionally biased region" description="Basic residues" evidence="1">
    <location>
        <begin position="131"/>
        <end position="141"/>
    </location>
</feature>
<proteinExistence type="predicted"/>
<organism evidence="3 4">
    <name type="scientific">Sphaerisporangium corydalis</name>
    <dbReference type="NCBI Taxonomy" id="1441875"/>
    <lineage>
        <taxon>Bacteria</taxon>
        <taxon>Bacillati</taxon>
        <taxon>Actinomycetota</taxon>
        <taxon>Actinomycetes</taxon>
        <taxon>Streptosporangiales</taxon>
        <taxon>Streptosporangiaceae</taxon>
        <taxon>Sphaerisporangium</taxon>
    </lineage>
</organism>
<dbReference type="Proteomes" id="UP001595891">
    <property type="component" value="Unassembled WGS sequence"/>
</dbReference>
<feature type="domain" description="DUF3152" evidence="2">
    <location>
        <begin position="131"/>
        <end position="302"/>
    </location>
</feature>